<dbReference type="InterPro" id="IPR003821">
    <property type="entry name" value="DXP_reductoisomerase"/>
</dbReference>
<dbReference type="Gene3D" id="3.40.50.720">
    <property type="entry name" value="NAD(P)-binding Rossmann-like Domain"/>
    <property type="match status" value="1"/>
</dbReference>
<dbReference type="FunFam" id="3.40.50.720:FF:000045">
    <property type="entry name" value="1-deoxy-D-xylulose 5-phosphate reductoisomerase"/>
    <property type="match status" value="1"/>
</dbReference>
<comment type="cofactor">
    <cofactor evidence="9">
        <name>Mg(2+)</name>
        <dbReference type="ChEBI" id="CHEBI:18420"/>
    </cofactor>
    <cofactor evidence="9">
        <name>Mn(2+)</name>
        <dbReference type="ChEBI" id="CHEBI:29035"/>
    </cofactor>
</comment>
<evidence type="ECO:0000256" key="7">
    <source>
        <dbReference type="ARBA" id="ARBA00023229"/>
    </source>
</evidence>
<evidence type="ECO:0000256" key="6">
    <source>
        <dbReference type="ARBA" id="ARBA00023211"/>
    </source>
</evidence>
<dbReference type="AlphaFoldDB" id="A0A1V1I4C8"/>
<dbReference type="Pfam" id="PF08436">
    <property type="entry name" value="DXP_redisom_C"/>
    <property type="match status" value="1"/>
</dbReference>
<evidence type="ECO:0000256" key="2">
    <source>
        <dbReference type="ARBA" id="ARBA00006825"/>
    </source>
</evidence>
<feature type="domain" description="1-deoxy-D-xylulose 5-phosphate reductoisomerase C-terminal" evidence="11">
    <location>
        <begin position="145"/>
        <end position="228"/>
    </location>
</feature>
<dbReference type="Gene3D" id="1.10.1740.10">
    <property type="match status" value="1"/>
</dbReference>
<organism evidence="13 14">
    <name type="scientific">Romboutsia ilealis</name>
    <dbReference type="NCBI Taxonomy" id="1115758"/>
    <lineage>
        <taxon>Bacteria</taxon>
        <taxon>Bacillati</taxon>
        <taxon>Bacillota</taxon>
        <taxon>Clostridia</taxon>
        <taxon>Peptostreptococcales</taxon>
        <taxon>Peptostreptococcaceae</taxon>
        <taxon>Romboutsia</taxon>
    </lineage>
</organism>
<dbReference type="InterPro" id="IPR036169">
    <property type="entry name" value="DXPR_C_sf"/>
</dbReference>
<feature type="binding site" evidence="9">
    <location>
        <position position="13"/>
    </location>
    <ligand>
        <name>NADPH</name>
        <dbReference type="ChEBI" id="CHEBI:57783"/>
    </ligand>
</feature>
<dbReference type="GO" id="GO:0070402">
    <property type="term" value="F:NADPH binding"/>
    <property type="evidence" value="ECO:0007669"/>
    <property type="project" value="InterPro"/>
</dbReference>
<proteinExistence type="inferred from homology"/>
<dbReference type="HAMAP" id="MF_00183">
    <property type="entry name" value="DXP_reductoisom"/>
    <property type="match status" value="1"/>
</dbReference>
<feature type="binding site" evidence="9">
    <location>
        <position position="211"/>
    </location>
    <ligand>
        <name>1-deoxy-D-xylulose 5-phosphate</name>
        <dbReference type="ChEBI" id="CHEBI:57792"/>
    </ligand>
</feature>
<keyword evidence="9" id="KW-0460">Magnesium</keyword>
<feature type="binding site" evidence="9">
    <location>
        <position position="217"/>
    </location>
    <ligand>
        <name>1-deoxy-D-xylulose 5-phosphate</name>
        <dbReference type="ChEBI" id="CHEBI:57792"/>
    </ligand>
</feature>
<feature type="binding site" evidence="9">
    <location>
        <position position="175"/>
    </location>
    <ligand>
        <name>1-deoxy-D-xylulose 5-phosphate</name>
        <dbReference type="ChEBI" id="CHEBI:57792"/>
    </ligand>
</feature>
<dbReference type="SUPFAM" id="SSF55347">
    <property type="entry name" value="Glyceraldehyde-3-phosphate dehydrogenase-like, C-terminal domain"/>
    <property type="match status" value="1"/>
</dbReference>
<evidence type="ECO:0000259" key="12">
    <source>
        <dbReference type="Pfam" id="PF13288"/>
    </source>
</evidence>
<sequence>MKKISILGSTGSIGKQTLDVVREHKDKFEVIAISANSSVELLLEQIKEFKPKYVAVYNEDAAQKLKTMIPSDINIKVLSGMEGLKTISSLPEIDVLLTAIVGMIGLVPTLEAIKHKKDIALANKETLVCAGKLVMSEAKKNGVKILPVDSEHSAIFQSLNGENYKEIEKIILTASGGPFRGKKKEELLNVTKNEALKHPNWSMGRKISIDSSTLMNKGLEVIEAKWLFDVEVDQIDVVVHPQSIIHSMVQFNDSSVIAQLGCPDMRLPIQYALTYPERLENSFERLDLTKIATLTFEEPDLETFPCLKLAYDTLKMGGTYSAVLNSANEVLVEAFLEDKIGFYDIPKYIKETLDAHDSIENPTLEEILEVDRWTREYVKSLIQ</sequence>
<dbReference type="PANTHER" id="PTHR30525">
    <property type="entry name" value="1-DEOXY-D-XYLULOSE 5-PHOSPHATE REDUCTOISOMERASE"/>
    <property type="match status" value="1"/>
</dbReference>
<evidence type="ECO:0000313" key="13">
    <source>
        <dbReference type="EMBL" id="CED94274.1"/>
    </source>
</evidence>
<feature type="binding site" evidence="9">
    <location>
        <position position="216"/>
    </location>
    <ligand>
        <name>1-deoxy-D-xylulose 5-phosphate</name>
        <dbReference type="ChEBI" id="CHEBI:57792"/>
    </ligand>
</feature>
<comment type="function">
    <text evidence="9">Catalyzes the NADPH-dependent rearrangement and reduction of 1-deoxy-D-xylulose-5-phosphate (DXP) to 2-C-methyl-D-erythritol 4-phosphate (MEP).</text>
</comment>
<accession>A0A1V1I4C8</accession>
<feature type="binding site" evidence="9">
    <location>
        <position position="125"/>
    </location>
    <ligand>
        <name>NADPH</name>
        <dbReference type="ChEBI" id="CHEBI:57783"/>
    </ligand>
</feature>
<evidence type="ECO:0000256" key="9">
    <source>
        <dbReference type="HAMAP-Rule" id="MF_00183"/>
    </source>
</evidence>
<feature type="binding site" evidence="9">
    <location>
        <position position="150"/>
    </location>
    <ligand>
        <name>1-deoxy-D-xylulose 5-phosphate</name>
        <dbReference type="ChEBI" id="CHEBI:57792"/>
    </ligand>
</feature>
<dbReference type="GO" id="GO:0051484">
    <property type="term" value="P:isopentenyl diphosphate biosynthetic process, methylerythritol 4-phosphate pathway involved in terpenoid biosynthetic process"/>
    <property type="evidence" value="ECO:0007669"/>
    <property type="project" value="UniProtKB-ARBA"/>
</dbReference>
<dbReference type="InterPro" id="IPR026877">
    <property type="entry name" value="DXPR_C"/>
</dbReference>
<dbReference type="Pfam" id="PF13288">
    <property type="entry name" value="DXPR_C"/>
    <property type="match status" value="1"/>
</dbReference>
<dbReference type="NCBIfam" id="NF009114">
    <property type="entry name" value="PRK12464.1"/>
    <property type="match status" value="1"/>
</dbReference>
<feature type="binding site" evidence="9">
    <location>
        <position position="12"/>
    </location>
    <ligand>
        <name>NADPH</name>
        <dbReference type="ChEBI" id="CHEBI:57783"/>
    </ligand>
</feature>
<keyword evidence="4 9" id="KW-0521">NADP</keyword>
<keyword evidence="6 9" id="KW-0464">Manganese</keyword>
<feature type="binding site" evidence="9">
    <location>
        <position position="151"/>
    </location>
    <ligand>
        <name>1-deoxy-D-xylulose 5-phosphate</name>
        <dbReference type="ChEBI" id="CHEBI:57792"/>
    </ligand>
</feature>
<dbReference type="InterPro" id="IPR013644">
    <property type="entry name" value="DXP_reductoisomerase_C"/>
</dbReference>
<feature type="domain" description="1-deoxy-D-xylulose 5-phosphate reductoisomerase N-terminal" evidence="10">
    <location>
        <begin position="4"/>
        <end position="131"/>
    </location>
</feature>
<dbReference type="InterPro" id="IPR013512">
    <property type="entry name" value="DXP_reductoisomerase_N"/>
</dbReference>
<dbReference type="UniPathway" id="UPA00056">
    <property type="reaction ID" value="UER00092"/>
</dbReference>
<keyword evidence="5 9" id="KW-0560">Oxidoreductase</keyword>
<evidence type="ECO:0000259" key="11">
    <source>
        <dbReference type="Pfam" id="PF08436"/>
    </source>
</evidence>
<comment type="catalytic activity">
    <reaction evidence="8">
        <text>2-C-methyl-D-erythritol 4-phosphate + NADP(+) = 1-deoxy-D-xylulose 5-phosphate + NADPH + H(+)</text>
        <dbReference type="Rhea" id="RHEA:13717"/>
        <dbReference type="ChEBI" id="CHEBI:15378"/>
        <dbReference type="ChEBI" id="CHEBI:57783"/>
        <dbReference type="ChEBI" id="CHEBI:57792"/>
        <dbReference type="ChEBI" id="CHEBI:58262"/>
        <dbReference type="ChEBI" id="CHEBI:58349"/>
        <dbReference type="EC" id="1.1.1.267"/>
    </reaction>
    <physiologicalReaction direction="right-to-left" evidence="8">
        <dbReference type="Rhea" id="RHEA:13719"/>
    </physiologicalReaction>
</comment>
<dbReference type="Proteomes" id="UP000245622">
    <property type="component" value="Chromosome 1"/>
</dbReference>
<feature type="binding site" evidence="9">
    <location>
        <position position="10"/>
    </location>
    <ligand>
        <name>NADPH</name>
        <dbReference type="ChEBI" id="CHEBI:57783"/>
    </ligand>
</feature>
<feature type="binding site" evidence="9">
    <location>
        <position position="123"/>
    </location>
    <ligand>
        <name>NADPH</name>
        <dbReference type="ChEBI" id="CHEBI:57783"/>
    </ligand>
</feature>
<dbReference type="PIRSF" id="PIRSF006205">
    <property type="entry name" value="Dxp_reductismrs"/>
    <property type="match status" value="1"/>
</dbReference>
<keyword evidence="14" id="KW-1185">Reference proteome</keyword>
<feature type="binding site" evidence="9">
    <location>
        <position position="149"/>
    </location>
    <ligand>
        <name>Mn(2+)</name>
        <dbReference type="ChEBI" id="CHEBI:29035"/>
    </ligand>
</feature>
<evidence type="ECO:0000256" key="8">
    <source>
        <dbReference type="ARBA" id="ARBA00048543"/>
    </source>
</evidence>
<evidence type="ECO:0000313" key="14">
    <source>
        <dbReference type="Proteomes" id="UP000245622"/>
    </source>
</evidence>
<dbReference type="InterPro" id="IPR036291">
    <property type="entry name" value="NAD(P)-bd_dom_sf"/>
</dbReference>
<gene>
    <name evidence="9" type="primary">dxr</name>
    <name evidence="13" type="ORF">CRIB_1667</name>
</gene>
<protein>
    <recommendedName>
        <fullName evidence="9">1-deoxy-D-xylulose 5-phosphate reductoisomerase</fullName>
        <shortName evidence="9">DXP reductoisomerase</shortName>
        <ecNumber evidence="9">1.1.1.267</ecNumber>
    </recommendedName>
    <alternativeName>
        <fullName evidence="9">1-deoxyxylulose-5-phosphate reductoisomerase</fullName>
    </alternativeName>
    <alternativeName>
        <fullName evidence="9">2-C-methyl-D-erythritol 4-phosphate synthase</fullName>
    </alternativeName>
</protein>
<feature type="binding site" evidence="9">
    <location>
        <position position="204"/>
    </location>
    <ligand>
        <name>NADPH</name>
        <dbReference type="ChEBI" id="CHEBI:57783"/>
    </ligand>
</feature>
<dbReference type="EC" id="1.1.1.267" evidence="9"/>
<keyword evidence="13" id="KW-0413">Isomerase</keyword>
<reference evidence="13 14" key="1">
    <citation type="submission" date="2014-04" db="EMBL/GenBank/DDBJ databases">
        <authorList>
            <person name="Hornung B.V."/>
        </authorList>
    </citation>
    <scope>NUCLEOTIDE SEQUENCE [LARGE SCALE GENOMIC DNA]</scope>
    <source>
        <strain evidence="13 14">CRIB</strain>
    </source>
</reference>
<comment type="caution">
    <text evidence="9">Lacks conserved residue(s) required for the propagation of feature annotation.</text>
</comment>
<feature type="binding site" evidence="9">
    <location>
        <position position="124"/>
    </location>
    <ligand>
        <name>1-deoxy-D-xylulose 5-phosphate</name>
        <dbReference type="ChEBI" id="CHEBI:57792"/>
    </ligand>
</feature>
<comment type="pathway">
    <text evidence="1 9">Isoprenoid biosynthesis; isopentenyl diphosphate biosynthesis via DXP pathway; isopentenyl diphosphate from 1-deoxy-D-xylulose 5-phosphate: step 1/6.</text>
</comment>
<dbReference type="GO" id="GO:0030604">
    <property type="term" value="F:1-deoxy-D-xylulose-5-phosphate reductoisomerase activity"/>
    <property type="evidence" value="ECO:0007669"/>
    <property type="project" value="UniProtKB-UniRule"/>
</dbReference>
<dbReference type="PANTHER" id="PTHR30525:SF0">
    <property type="entry name" value="1-DEOXY-D-XYLULOSE 5-PHOSPHATE REDUCTOISOMERASE, CHLOROPLASTIC"/>
    <property type="match status" value="1"/>
</dbReference>
<dbReference type="GO" id="GO:0030145">
    <property type="term" value="F:manganese ion binding"/>
    <property type="evidence" value="ECO:0007669"/>
    <property type="project" value="TreeGrafter"/>
</dbReference>
<name>A0A1V1I4C8_9FIRM</name>
<evidence type="ECO:0000259" key="10">
    <source>
        <dbReference type="Pfam" id="PF02670"/>
    </source>
</evidence>
<evidence type="ECO:0000256" key="5">
    <source>
        <dbReference type="ARBA" id="ARBA00023002"/>
    </source>
</evidence>
<dbReference type="Pfam" id="PF02670">
    <property type="entry name" value="DXP_reductoisom"/>
    <property type="match status" value="1"/>
</dbReference>
<feature type="binding site" evidence="9">
    <location>
        <position position="220"/>
    </location>
    <ligand>
        <name>Mn(2+)</name>
        <dbReference type="ChEBI" id="CHEBI:29035"/>
    </ligand>
</feature>
<feature type="domain" description="DXP reductoisomerase C-terminal" evidence="12">
    <location>
        <begin position="260"/>
        <end position="377"/>
    </location>
</feature>
<feature type="binding site" evidence="9">
    <location>
        <position position="151"/>
    </location>
    <ligand>
        <name>Mn(2+)</name>
        <dbReference type="ChEBI" id="CHEBI:29035"/>
    </ligand>
</feature>
<dbReference type="GeneID" id="82205699"/>
<comment type="similarity">
    <text evidence="2 9">Belongs to the DXR family.</text>
</comment>
<evidence type="ECO:0000256" key="3">
    <source>
        <dbReference type="ARBA" id="ARBA00022723"/>
    </source>
</evidence>
<evidence type="ECO:0000256" key="1">
    <source>
        <dbReference type="ARBA" id="ARBA00005094"/>
    </source>
</evidence>
<dbReference type="GO" id="GO:0016853">
    <property type="term" value="F:isomerase activity"/>
    <property type="evidence" value="ECO:0007669"/>
    <property type="project" value="UniProtKB-KW"/>
</dbReference>
<dbReference type="SUPFAM" id="SSF51735">
    <property type="entry name" value="NAD(P)-binding Rossmann-fold domains"/>
    <property type="match status" value="1"/>
</dbReference>
<evidence type="ECO:0000256" key="4">
    <source>
        <dbReference type="ARBA" id="ARBA00022857"/>
    </source>
</evidence>
<dbReference type="SUPFAM" id="SSF69055">
    <property type="entry name" value="1-deoxy-D-xylulose-5-phosphate reductoisomerase, C-terminal domain"/>
    <property type="match status" value="1"/>
</dbReference>
<dbReference type="EMBL" id="LN555523">
    <property type="protein sequence ID" value="CED94274.1"/>
    <property type="molecule type" value="Genomic_DNA"/>
</dbReference>
<keyword evidence="3 9" id="KW-0479">Metal-binding</keyword>
<feature type="binding site" evidence="9">
    <location>
        <position position="220"/>
    </location>
    <ligand>
        <name>1-deoxy-D-xylulose 5-phosphate</name>
        <dbReference type="ChEBI" id="CHEBI:57792"/>
    </ligand>
</feature>
<dbReference type="NCBIfam" id="TIGR00243">
    <property type="entry name" value="Dxr"/>
    <property type="match status" value="1"/>
</dbReference>
<dbReference type="KEGG" id="ril:CRIB_1667"/>
<keyword evidence="7 9" id="KW-0414">Isoprene biosynthesis</keyword>
<dbReference type="RefSeq" id="WP_180701807.1">
    <property type="nucleotide sequence ID" value="NZ_LN555523.1"/>
</dbReference>
<feature type="binding site" evidence="9">
    <location>
        <position position="198"/>
    </location>
    <ligand>
        <name>1-deoxy-D-xylulose 5-phosphate</name>
        <dbReference type="ChEBI" id="CHEBI:57792"/>
    </ligand>
</feature>
<feature type="binding site" evidence="9">
    <location>
        <position position="11"/>
    </location>
    <ligand>
        <name>NADPH</name>
        <dbReference type="ChEBI" id="CHEBI:57783"/>
    </ligand>
</feature>